<comment type="subcellular location">
    <subcellularLocation>
        <location evidence="2">Endomembrane system</location>
        <topology evidence="2">Multi-pass membrane protein</topology>
    </subcellularLocation>
</comment>
<evidence type="ECO:0000259" key="8">
    <source>
        <dbReference type="Pfam" id="PF02163"/>
    </source>
</evidence>
<comment type="similarity">
    <text evidence="3">Belongs to the peptidase M50B family.</text>
</comment>
<comment type="caution">
    <text evidence="9">The sequence shown here is derived from an EMBL/GenBank/DDBJ whole genome shotgun (WGS) entry which is preliminary data.</text>
</comment>
<dbReference type="GO" id="GO:0016020">
    <property type="term" value="C:membrane"/>
    <property type="evidence" value="ECO:0007669"/>
    <property type="project" value="InterPro"/>
</dbReference>
<dbReference type="GO" id="GO:0012505">
    <property type="term" value="C:endomembrane system"/>
    <property type="evidence" value="ECO:0007669"/>
    <property type="project" value="UniProtKB-SubCell"/>
</dbReference>
<name>A0A367UH40_9PROT</name>
<evidence type="ECO:0000256" key="7">
    <source>
        <dbReference type="SAM" id="Phobius"/>
    </source>
</evidence>
<dbReference type="PANTHER" id="PTHR13325:SF3">
    <property type="entry name" value="MEMBRANE-BOUND TRANSCRIPTION FACTOR SITE-2 PROTEASE"/>
    <property type="match status" value="1"/>
</dbReference>
<keyword evidence="6 7" id="KW-0472">Membrane</keyword>
<feature type="transmembrane region" description="Helical" evidence="7">
    <location>
        <begin position="417"/>
        <end position="434"/>
    </location>
</feature>
<comment type="cofactor">
    <cofactor evidence="1">
        <name>Zn(2+)</name>
        <dbReference type="ChEBI" id="CHEBI:29105"/>
    </cofactor>
</comment>
<sequence>MQDDADQTPRPLREDLRLCEAGQGMSGEPAWMIQDTVLNRFYKIGWLEFECLRWWGRTPRQIHELISRRTALKPDLDQIIAFVQFLKNHHLLRPTPAETDALGQKNTENGWMEWRWWLHHYLFFRIPLVRPQKHLTGLLGLVGWIFHRLTALLIVFLTVTGIVMVSQQWDSFTHAVVESFSGAGIISFAIALIVAKTLHELGHALVATRLGLRVAHMGVAFVVLWPMLYTDTSETWKLRSPKQRLAISSAGILTELALAGLATFGWAICEDGATRNALLYLATTSWVLSLALNVSPFMRFDGYFILSDILDFPNLHERASAIAQVTMRRSLLGLDEDWPEPFPKGQRRMLATFAFMTWAYRFVLFLGIAVAVYLLFFKVLGIFLFIVEICWFILLPVIRELKHWWANRKSVPVRRRVVFGAIFLGILILAAIPWQSQIHGNGVLRAERQLKVFAPFPALLSELRTSGPAASGDVLLQLDDPDLHLRMRNNEASITSYKARLGGMMADPMGLSQKSVIEQRLAVQFREITATQAEIARLTLRAPFDGQWLDVDHEMRPGQWIGDKEPLGILVDPTSWQIDGYVHADEIERLSVGNRVLFYPDGKLTPIPGQLIAIGSTRVRSLSHPLLASTHGGPIATASEKDGLSPKAAWFEIRVQLDDVPPDLREMIGHLQIDGQQRSLLIDSTKHLIAILLRESGF</sequence>
<dbReference type="AlphaFoldDB" id="A0A367UH40"/>
<organism evidence="9 10">
    <name type="scientific">Thalassospira xianhensis MCCC 1A02616</name>
    <dbReference type="NCBI Taxonomy" id="1177929"/>
    <lineage>
        <taxon>Bacteria</taxon>
        <taxon>Pseudomonadati</taxon>
        <taxon>Pseudomonadota</taxon>
        <taxon>Alphaproteobacteria</taxon>
        <taxon>Rhodospirillales</taxon>
        <taxon>Thalassospiraceae</taxon>
        <taxon>Thalassospira</taxon>
    </lineage>
</organism>
<keyword evidence="10" id="KW-1185">Reference proteome</keyword>
<dbReference type="InterPro" id="IPR001193">
    <property type="entry name" value="MBTPS2"/>
</dbReference>
<protein>
    <submittedName>
        <fullName evidence="9">Peptidase M50</fullName>
    </submittedName>
</protein>
<dbReference type="Pfam" id="PF02163">
    <property type="entry name" value="Peptidase_M50"/>
    <property type="match status" value="1"/>
</dbReference>
<dbReference type="GO" id="GO:0005737">
    <property type="term" value="C:cytoplasm"/>
    <property type="evidence" value="ECO:0007669"/>
    <property type="project" value="TreeGrafter"/>
</dbReference>
<feature type="transmembrane region" description="Helical" evidence="7">
    <location>
        <begin position="350"/>
        <end position="373"/>
    </location>
</feature>
<dbReference type="GO" id="GO:0004222">
    <property type="term" value="F:metalloendopeptidase activity"/>
    <property type="evidence" value="ECO:0007669"/>
    <property type="project" value="InterPro"/>
</dbReference>
<evidence type="ECO:0000256" key="4">
    <source>
        <dbReference type="ARBA" id="ARBA00022692"/>
    </source>
</evidence>
<evidence type="ECO:0000256" key="6">
    <source>
        <dbReference type="ARBA" id="ARBA00023136"/>
    </source>
</evidence>
<evidence type="ECO:0000256" key="5">
    <source>
        <dbReference type="ARBA" id="ARBA00022989"/>
    </source>
</evidence>
<gene>
    <name evidence="9" type="ORF">TH5_03565</name>
</gene>
<dbReference type="EMBL" id="JPWA01000002">
    <property type="protein sequence ID" value="RCK07479.1"/>
    <property type="molecule type" value="Genomic_DNA"/>
</dbReference>
<evidence type="ECO:0000256" key="1">
    <source>
        <dbReference type="ARBA" id="ARBA00001947"/>
    </source>
</evidence>
<proteinExistence type="inferred from homology"/>
<feature type="domain" description="Peptidase M50" evidence="8">
    <location>
        <begin position="188"/>
        <end position="264"/>
    </location>
</feature>
<dbReference type="PANTHER" id="PTHR13325">
    <property type="entry name" value="PROTEASE M50 MEMBRANE-BOUND TRANSCRIPTION FACTOR SITE 2 PROTEASE"/>
    <property type="match status" value="1"/>
</dbReference>
<dbReference type="Proteomes" id="UP000252419">
    <property type="component" value="Unassembled WGS sequence"/>
</dbReference>
<keyword evidence="4 7" id="KW-0812">Transmembrane</keyword>
<evidence type="ECO:0000313" key="9">
    <source>
        <dbReference type="EMBL" id="RCK07479.1"/>
    </source>
</evidence>
<feature type="transmembrane region" description="Helical" evidence="7">
    <location>
        <begin position="210"/>
        <end position="229"/>
    </location>
</feature>
<feature type="transmembrane region" description="Helical" evidence="7">
    <location>
        <begin position="179"/>
        <end position="198"/>
    </location>
</feature>
<feature type="transmembrane region" description="Helical" evidence="7">
    <location>
        <begin position="249"/>
        <end position="269"/>
    </location>
</feature>
<evidence type="ECO:0000256" key="3">
    <source>
        <dbReference type="ARBA" id="ARBA00007931"/>
    </source>
</evidence>
<dbReference type="RefSeq" id="WP_114120675.1">
    <property type="nucleotide sequence ID" value="NZ_JPWA01000002.1"/>
</dbReference>
<dbReference type="GO" id="GO:0031293">
    <property type="term" value="P:membrane protein intracellular domain proteolysis"/>
    <property type="evidence" value="ECO:0007669"/>
    <property type="project" value="TreeGrafter"/>
</dbReference>
<evidence type="ECO:0000313" key="10">
    <source>
        <dbReference type="Proteomes" id="UP000252419"/>
    </source>
</evidence>
<evidence type="ECO:0000256" key="2">
    <source>
        <dbReference type="ARBA" id="ARBA00004127"/>
    </source>
</evidence>
<dbReference type="InterPro" id="IPR008915">
    <property type="entry name" value="Peptidase_M50"/>
</dbReference>
<feature type="transmembrane region" description="Helical" evidence="7">
    <location>
        <begin position="379"/>
        <end position="397"/>
    </location>
</feature>
<reference evidence="9 10" key="1">
    <citation type="submission" date="2014-07" db="EMBL/GenBank/DDBJ databases">
        <title>Draft genome sequence of Thalassospira xianhensis P-4 (MCCC 1A02616).</title>
        <authorList>
            <person name="Lai Q."/>
            <person name="Shao Z."/>
        </authorList>
    </citation>
    <scope>NUCLEOTIDE SEQUENCE [LARGE SCALE GENOMIC DNA]</scope>
    <source>
        <strain evidence="9 10">MCCC 1A02616</strain>
    </source>
</reference>
<keyword evidence="5 7" id="KW-1133">Transmembrane helix</keyword>
<accession>A0A367UH40</accession>
<feature type="transmembrane region" description="Helical" evidence="7">
    <location>
        <begin position="135"/>
        <end position="159"/>
    </location>
</feature>